<evidence type="ECO:0000313" key="3">
    <source>
        <dbReference type="Proteomes" id="UP000554482"/>
    </source>
</evidence>
<accession>A0A7J6WQM2</accession>
<dbReference type="AlphaFoldDB" id="A0A7J6WQM2"/>
<dbReference type="Gene3D" id="3.60.20.10">
    <property type="entry name" value="Glutamine Phosphoribosylpyrophosphate, subunit 1, domain 1"/>
    <property type="match status" value="1"/>
</dbReference>
<dbReference type="EMBL" id="JABWDY010012253">
    <property type="protein sequence ID" value="KAF5199257.1"/>
    <property type="molecule type" value="Genomic_DNA"/>
</dbReference>
<organism evidence="2 3">
    <name type="scientific">Thalictrum thalictroides</name>
    <name type="common">Rue-anemone</name>
    <name type="synonym">Anemone thalictroides</name>
    <dbReference type="NCBI Taxonomy" id="46969"/>
    <lineage>
        <taxon>Eukaryota</taxon>
        <taxon>Viridiplantae</taxon>
        <taxon>Streptophyta</taxon>
        <taxon>Embryophyta</taxon>
        <taxon>Tracheophyta</taxon>
        <taxon>Spermatophyta</taxon>
        <taxon>Magnoliopsida</taxon>
        <taxon>Ranunculales</taxon>
        <taxon>Ranunculaceae</taxon>
        <taxon>Thalictroideae</taxon>
        <taxon>Thalictrum</taxon>
    </lineage>
</organism>
<reference evidence="2 3" key="1">
    <citation type="submission" date="2020-06" db="EMBL/GenBank/DDBJ databases">
        <title>Transcriptomic and genomic resources for Thalictrum thalictroides and T. hernandezii: Facilitating candidate gene discovery in an emerging model plant lineage.</title>
        <authorList>
            <person name="Arias T."/>
            <person name="Riano-Pachon D.M."/>
            <person name="Di Stilio V.S."/>
        </authorList>
    </citation>
    <scope>NUCLEOTIDE SEQUENCE [LARGE SCALE GENOMIC DNA]</scope>
    <source>
        <strain evidence="3">cv. WT478/WT964</strain>
        <tissue evidence="2">Leaves</tissue>
    </source>
</reference>
<gene>
    <name evidence="2" type="ORF">FRX31_011159</name>
</gene>
<keyword evidence="3" id="KW-1185">Reference proteome</keyword>
<dbReference type="InterPro" id="IPR029055">
    <property type="entry name" value="Ntn_hydrolases_N"/>
</dbReference>
<name>A0A7J6WQM2_THATH</name>
<keyword evidence="1" id="KW-1133">Transmembrane helix</keyword>
<protein>
    <submittedName>
        <fullName evidence="2">Uncharacterized protein</fullName>
    </submittedName>
</protein>
<keyword evidence="1" id="KW-0812">Transmembrane</keyword>
<keyword evidence="1" id="KW-0472">Membrane</keyword>
<evidence type="ECO:0000313" key="2">
    <source>
        <dbReference type="EMBL" id="KAF5199257.1"/>
    </source>
</evidence>
<evidence type="ECO:0000256" key="1">
    <source>
        <dbReference type="SAM" id="Phobius"/>
    </source>
</evidence>
<sequence>MKESDTYLQEQYNKDIPLQEAEIIALSILKQVMEEKASYHTRPSQRPIVFFKSLTFFCKGFICLEFVYYMTSFASGYSNQSRYCKGGFDLTSLLSI</sequence>
<comment type="caution">
    <text evidence="2">The sequence shown here is derived from an EMBL/GenBank/DDBJ whole genome shotgun (WGS) entry which is preliminary data.</text>
</comment>
<proteinExistence type="predicted"/>
<feature type="transmembrane region" description="Helical" evidence="1">
    <location>
        <begin position="49"/>
        <end position="70"/>
    </location>
</feature>
<dbReference type="Proteomes" id="UP000554482">
    <property type="component" value="Unassembled WGS sequence"/>
</dbReference>